<dbReference type="EMBL" id="JAHRHJ020000005">
    <property type="protein sequence ID" value="KAH9316169.1"/>
    <property type="molecule type" value="Genomic_DNA"/>
</dbReference>
<reference evidence="2 3" key="1">
    <citation type="journal article" date="2021" name="Nat. Plants">
        <title>The Taxus genome provides insights into paclitaxel biosynthesis.</title>
        <authorList>
            <person name="Xiong X."/>
            <person name="Gou J."/>
            <person name="Liao Q."/>
            <person name="Li Y."/>
            <person name="Zhou Q."/>
            <person name="Bi G."/>
            <person name="Li C."/>
            <person name="Du R."/>
            <person name="Wang X."/>
            <person name="Sun T."/>
            <person name="Guo L."/>
            <person name="Liang H."/>
            <person name="Lu P."/>
            <person name="Wu Y."/>
            <person name="Zhang Z."/>
            <person name="Ro D.K."/>
            <person name="Shang Y."/>
            <person name="Huang S."/>
            <person name="Yan J."/>
        </authorList>
    </citation>
    <scope>NUCLEOTIDE SEQUENCE [LARGE SCALE GENOMIC DNA]</scope>
    <source>
        <strain evidence="2">Ta-2019</strain>
    </source>
</reference>
<evidence type="ECO:0000313" key="2">
    <source>
        <dbReference type="EMBL" id="KAH9316169.1"/>
    </source>
</evidence>
<name>A0AA38G883_TAXCH</name>
<evidence type="ECO:0000313" key="3">
    <source>
        <dbReference type="Proteomes" id="UP000824469"/>
    </source>
</evidence>
<proteinExistence type="predicted"/>
<feature type="region of interest" description="Disordered" evidence="1">
    <location>
        <begin position="44"/>
        <end position="70"/>
    </location>
</feature>
<dbReference type="AlphaFoldDB" id="A0AA38G883"/>
<organism evidence="2 3">
    <name type="scientific">Taxus chinensis</name>
    <name type="common">Chinese yew</name>
    <name type="synonym">Taxus wallichiana var. chinensis</name>
    <dbReference type="NCBI Taxonomy" id="29808"/>
    <lineage>
        <taxon>Eukaryota</taxon>
        <taxon>Viridiplantae</taxon>
        <taxon>Streptophyta</taxon>
        <taxon>Embryophyta</taxon>
        <taxon>Tracheophyta</taxon>
        <taxon>Spermatophyta</taxon>
        <taxon>Pinopsida</taxon>
        <taxon>Pinidae</taxon>
        <taxon>Conifers II</taxon>
        <taxon>Cupressales</taxon>
        <taxon>Taxaceae</taxon>
        <taxon>Taxus</taxon>
    </lineage>
</organism>
<keyword evidence="3" id="KW-1185">Reference proteome</keyword>
<comment type="caution">
    <text evidence="2">The sequence shown here is derived from an EMBL/GenBank/DDBJ whole genome shotgun (WGS) entry which is preliminary data.</text>
</comment>
<accession>A0AA38G883</accession>
<evidence type="ECO:0000256" key="1">
    <source>
        <dbReference type="SAM" id="MobiDB-lite"/>
    </source>
</evidence>
<sequence length="70" mass="7815">MGEIKSELKPLNEESIIEDFLFHSKGLDLIDEPMMEEDHIVSEAPSVEQAIEEPSVLPPTSSPSSYNVEE</sequence>
<protein>
    <submittedName>
        <fullName evidence="2">Uncharacterized protein</fullName>
    </submittedName>
</protein>
<gene>
    <name evidence="2" type="ORF">KI387_024796</name>
</gene>
<dbReference type="Proteomes" id="UP000824469">
    <property type="component" value="Unassembled WGS sequence"/>
</dbReference>
<feature type="non-terminal residue" evidence="2">
    <location>
        <position position="70"/>
    </location>
</feature>